<comment type="catalytic activity">
    <reaction evidence="4">
        <text>3-deoxy-alpha-D-manno-oct-2-ulosonate + CTP = CMP-3-deoxy-beta-D-manno-octulosonate + diphosphate</text>
        <dbReference type="Rhea" id="RHEA:23448"/>
        <dbReference type="ChEBI" id="CHEBI:33019"/>
        <dbReference type="ChEBI" id="CHEBI:37563"/>
        <dbReference type="ChEBI" id="CHEBI:85986"/>
        <dbReference type="ChEBI" id="CHEBI:85987"/>
        <dbReference type="EC" id="2.7.7.38"/>
    </reaction>
</comment>
<keyword evidence="2 4" id="KW-0548">Nucleotidyltransferase</keyword>
<sequence length="412" mass="45454">MRGDRTVDEAPEIWADLVRSALLDGVTACAFLEHGFTCGGVGLGEQRADRLRLRFFAAGSTGLARRFLGDDRETFLLGSFGMENAFRSNGHGHQHEDRTQQGTHTHVHIWIHLQTLPLPPVQTKTRPILKSRGTYVFWLCVATEIIDPEVRRFDTLSGVFEGETMNRENSGKALVLIPARMASTRLPGKPLADICGLPMIVQVARRAAEADVGRIVVAVDHREVFEAARDAGFEAIMTRIDHQSGSDRIYEALQKADPHGEAEIVINVQGDLPTIEPGPIRAALKPLENATTDIATLTVEITDEHEKTNPNVVKVVGSPLSKSRLRALYFTRATAPHGAGPLYHHIGLYAYRRRALETFVSLKPSTLEKRESLEQLRALEAGMRIDVEIVHSVPLGVDTPADLEKARRILSA</sequence>
<evidence type="ECO:0000256" key="2">
    <source>
        <dbReference type="ARBA" id="ARBA00022695"/>
    </source>
</evidence>
<evidence type="ECO:0000313" key="6">
    <source>
        <dbReference type="Proteomes" id="UP000007735"/>
    </source>
</evidence>
<keyword evidence="3 4" id="KW-0448">Lipopolysaccharide biosynthesis</keyword>
<keyword evidence="1 4" id="KW-0808">Transferase</keyword>
<dbReference type="InterPro" id="IPR029044">
    <property type="entry name" value="Nucleotide-diphossugar_trans"/>
</dbReference>
<evidence type="ECO:0000256" key="1">
    <source>
        <dbReference type="ARBA" id="ARBA00022679"/>
    </source>
</evidence>
<dbReference type="UniPathway" id="UPA00358">
    <property type="reaction ID" value="UER00476"/>
</dbReference>
<dbReference type="EC" id="2.7.7.38" evidence="4"/>
<dbReference type="GO" id="GO:0009103">
    <property type="term" value="P:lipopolysaccharide biosynthetic process"/>
    <property type="evidence" value="ECO:0007669"/>
    <property type="project" value="UniProtKB-UniRule"/>
</dbReference>
<dbReference type="Proteomes" id="UP000007735">
    <property type="component" value="Chromosome"/>
</dbReference>
<dbReference type="Pfam" id="PF02348">
    <property type="entry name" value="CTP_transf_3"/>
    <property type="match status" value="1"/>
</dbReference>
<dbReference type="HAMAP" id="MF_00057">
    <property type="entry name" value="KdsB"/>
    <property type="match status" value="1"/>
</dbReference>
<dbReference type="PANTHER" id="PTHR42866:SF2">
    <property type="entry name" value="3-DEOXY-MANNO-OCTULOSONATE CYTIDYLYLTRANSFERASE, MITOCHONDRIAL"/>
    <property type="match status" value="1"/>
</dbReference>
<comment type="similarity">
    <text evidence="4">Belongs to the KdsB family.</text>
</comment>
<dbReference type="GO" id="GO:0005829">
    <property type="term" value="C:cytosol"/>
    <property type="evidence" value="ECO:0007669"/>
    <property type="project" value="TreeGrafter"/>
</dbReference>
<dbReference type="KEGG" id="sfh:SFHH103_03786"/>
<evidence type="ECO:0000256" key="3">
    <source>
        <dbReference type="ARBA" id="ARBA00022985"/>
    </source>
</evidence>
<dbReference type="UniPathway" id="UPA00030"/>
<accession>G9A5F6</accession>
<dbReference type="Gene3D" id="3.90.550.10">
    <property type="entry name" value="Spore Coat Polysaccharide Biosynthesis Protein SpsA, Chain A"/>
    <property type="match status" value="1"/>
</dbReference>
<evidence type="ECO:0000313" key="5">
    <source>
        <dbReference type="EMBL" id="CCE98277.1"/>
    </source>
</evidence>
<dbReference type="SUPFAM" id="SSF53448">
    <property type="entry name" value="Nucleotide-diphospho-sugar transferases"/>
    <property type="match status" value="1"/>
</dbReference>
<comment type="pathway">
    <text evidence="4">Bacterial outer membrane biogenesis; lipopolysaccharide biosynthesis.</text>
</comment>
<organism evidence="5 6">
    <name type="scientific">Sinorhizobium fredii (strain HH103)</name>
    <dbReference type="NCBI Taxonomy" id="1117943"/>
    <lineage>
        <taxon>Bacteria</taxon>
        <taxon>Pseudomonadati</taxon>
        <taxon>Pseudomonadota</taxon>
        <taxon>Alphaproteobacteria</taxon>
        <taxon>Hyphomicrobiales</taxon>
        <taxon>Rhizobiaceae</taxon>
        <taxon>Sinorhizobium/Ensifer group</taxon>
        <taxon>Sinorhizobium</taxon>
    </lineage>
</organism>
<dbReference type="STRING" id="1117943.SFHH103_03786"/>
<comment type="subcellular location">
    <subcellularLocation>
        <location evidence="4">Cytoplasm</location>
    </subcellularLocation>
</comment>
<dbReference type="CDD" id="cd02517">
    <property type="entry name" value="CMP-KDO-Synthetase"/>
    <property type="match status" value="1"/>
</dbReference>
<name>G9A5F6_SINF1</name>
<dbReference type="InterPro" id="IPR003329">
    <property type="entry name" value="Cytidylyl_trans"/>
</dbReference>
<dbReference type="PATRIC" id="fig|380.5.peg.4005"/>
<keyword evidence="4" id="KW-0963">Cytoplasm</keyword>
<comment type="function">
    <text evidence="4">Activates KDO (a required 8-carbon sugar) for incorporation into bacterial lipopolysaccharide in Gram-negative bacteria.</text>
</comment>
<dbReference type="EMBL" id="HE616890">
    <property type="protein sequence ID" value="CCE98277.1"/>
    <property type="molecule type" value="Genomic_DNA"/>
</dbReference>
<proteinExistence type="inferred from homology"/>
<dbReference type="AlphaFoldDB" id="G9A5F6"/>
<protein>
    <recommendedName>
        <fullName evidence="4">3-deoxy-manno-octulosonate cytidylyltransferase</fullName>
        <ecNumber evidence="4">2.7.7.38</ecNumber>
    </recommendedName>
    <alternativeName>
        <fullName evidence="4">CMP-2-keto-3-deoxyoctulosonic acid synthase</fullName>
        <shortName evidence="4">CKS</shortName>
        <shortName evidence="4">CMP-KDO synthase</shortName>
    </alternativeName>
</protein>
<dbReference type="InterPro" id="IPR004528">
    <property type="entry name" value="KdsB"/>
</dbReference>
<dbReference type="HOGENOM" id="CLU_667083_0_0_5"/>
<dbReference type="PANTHER" id="PTHR42866">
    <property type="entry name" value="3-DEOXY-MANNO-OCTULOSONATE CYTIDYLYLTRANSFERASE"/>
    <property type="match status" value="1"/>
</dbReference>
<dbReference type="GO" id="GO:0008690">
    <property type="term" value="F:3-deoxy-manno-octulosonate cytidylyltransferase activity"/>
    <property type="evidence" value="ECO:0007669"/>
    <property type="project" value="UniProtKB-UniRule"/>
</dbReference>
<dbReference type="GO" id="GO:0033468">
    <property type="term" value="P:CMP-keto-3-deoxy-D-manno-octulosonic acid biosynthetic process"/>
    <property type="evidence" value="ECO:0007669"/>
    <property type="project" value="UniProtKB-UniRule"/>
</dbReference>
<gene>
    <name evidence="4 5" type="primary">kdsB</name>
    <name evidence="5" type="ordered locus">SFHH103_03786</name>
</gene>
<evidence type="ECO:0000256" key="4">
    <source>
        <dbReference type="HAMAP-Rule" id="MF_00057"/>
    </source>
</evidence>
<comment type="pathway">
    <text evidence="4">Nucleotide-sugar biosynthesis; CMP-3-deoxy-D-manno-octulosonate biosynthesis; CMP-3-deoxy-D-manno-octulosonate from 3-deoxy-D-manno-octulosonate and CTP: step 1/1.</text>
</comment>
<reference evidence="5 6" key="1">
    <citation type="journal article" date="2012" name="J. Bacteriol.">
        <title>Genome sequence of the soybean symbiont Sinorhizobium fredii HH103.</title>
        <authorList>
            <person name="Weidner S."/>
            <person name="Becker A."/>
            <person name="Bonilla I."/>
            <person name="Jaenicke S."/>
            <person name="Lloret J."/>
            <person name="Margaret I."/>
            <person name="Puhler A."/>
            <person name="Ruiz-Sainz J.E."/>
            <person name="Schneiker-Bekel S."/>
            <person name="Szczepanowski R."/>
            <person name="Vinardell J.M."/>
            <person name="Zehner S."/>
            <person name="Gottfert M."/>
        </authorList>
    </citation>
    <scope>NUCLEOTIDE SEQUENCE [LARGE SCALE GENOMIC DNA]</scope>
    <source>
        <strain evidence="5 6">HH103</strain>
    </source>
</reference>
<dbReference type="eggNOG" id="COG1212">
    <property type="taxonomic scope" value="Bacteria"/>
</dbReference>